<protein>
    <submittedName>
        <fullName evidence="2">Uncharacterized protein</fullName>
    </submittedName>
</protein>
<keyword evidence="3" id="KW-1185">Reference proteome</keyword>
<feature type="non-terminal residue" evidence="2">
    <location>
        <position position="1"/>
    </location>
</feature>
<reference evidence="2 3" key="1">
    <citation type="journal article" date="2018" name="PLoS ONE">
        <title>The draft genome of Kipferlia bialata reveals reductive genome evolution in fornicate parasites.</title>
        <authorList>
            <person name="Tanifuji G."/>
            <person name="Takabayashi S."/>
            <person name="Kume K."/>
            <person name="Takagi M."/>
            <person name="Nakayama T."/>
            <person name="Kamikawa R."/>
            <person name="Inagaki Y."/>
            <person name="Hashimoto T."/>
        </authorList>
    </citation>
    <scope>NUCLEOTIDE SEQUENCE [LARGE SCALE GENOMIC DNA]</scope>
    <source>
        <strain evidence="2">NY0173</strain>
    </source>
</reference>
<evidence type="ECO:0000313" key="3">
    <source>
        <dbReference type="Proteomes" id="UP000265618"/>
    </source>
</evidence>
<dbReference type="Proteomes" id="UP000265618">
    <property type="component" value="Unassembled WGS sequence"/>
</dbReference>
<feature type="signal peptide" evidence="1">
    <location>
        <begin position="1"/>
        <end position="22"/>
    </location>
</feature>
<dbReference type="EMBL" id="BDIP01003120">
    <property type="protein sequence ID" value="GCA63328.1"/>
    <property type="molecule type" value="Genomic_DNA"/>
</dbReference>
<comment type="caution">
    <text evidence="2">The sequence shown here is derived from an EMBL/GenBank/DDBJ whole genome shotgun (WGS) entry which is preliminary data.</text>
</comment>
<evidence type="ECO:0000256" key="1">
    <source>
        <dbReference type="SAM" id="SignalP"/>
    </source>
</evidence>
<dbReference type="AlphaFoldDB" id="A0A391NVW1"/>
<proteinExistence type="predicted"/>
<evidence type="ECO:0000313" key="2">
    <source>
        <dbReference type="EMBL" id="GCA63328.1"/>
    </source>
</evidence>
<gene>
    <name evidence="2" type="ORF">KIPB_009308</name>
</gene>
<keyword evidence="1" id="KW-0732">Signal</keyword>
<feature type="chain" id="PRO_5017194983" evidence="1">
    <location>
        <begin position="23"/>
        <end position="168"/>
    </location>
</feature>
<accession>A0A391NVW1</accession>
<sequence length="168" mass="17469">MPRSQVCIWICLCLLCVVPVFGLQVSSPDGYLHNDVSASSTSDVGSLGCLCDTVFESVGQFVPSGGALSGAPDSLSTSVPVPLSPAPLSLSSWPVLSQVIMPSDSTMWFSVASSDGDEVLPPNTGVYITFGQGVPQAATWDEDRCMFSVPLPLSIDAEGAVEALVTLQ</sequence>
<name>A0A391NVW1_9EUKA</name>
<organism evidence="2 3">
    <name type="scientific">Kipferlia bialata</name>
    <dbReference type="NCBI Taxonomy" id="797122"/>
    <lineage>
        <taxon>Eukaryota</taxon>
        <taxon>Metamonada</taxon>
        <taxon>Carpediemonas-like organisms</taxon>
        <taxon>Kipferlia</taxon>
    </lineage>
</organism>